<evidence type="ECO:0000313" key="2">
    <source>
        <dbReference type="Proteomes" id="UP000199477"/>
    </source>
</evidence>
<keyword evidence="2" id="KW-1185">Reference proteome</keyword>
<name>A0A1I2JD03_9GAMM</name>
<dbReference type="STRING" id="500610.SAMN02799615_03911"/>
<reference evidence="2" key="1">
    <citation type="submission" date="2016-10" db="EMBL/GenBank/DDBJ databases">
        <authorList>
            <person name="Varghese N."/>
            <person name="Submissions S."/>
        </authorList>
    </citation>
    <scope>NUCLEOTIDE SEQUENCE [LARGE SCALE GENOMIC DNA]</scope>
    <source>
        <strain evidence="2">UNC178MFTsu3.1</strain>
    </source>
</reference>
<accession>A0A1I2JD03</accession>
<dbReference type="InterPro" id="IPR038735">
    <property type="entry name" value="MSMEG_1276-like_NTP-PPase_dom"/>
</dbReference>
<sequence>MECSTLHPITRSVLLVEGDHWRWVPPEEATPELLGVKAAGLLRVPAAWVPPFFVVSGSFPVSQPTISAAAAEARLSVVDVYVRSNGTAEGADERGALDSSTCELDRAASAIKQMQASDVFKKEEGRQDIHFIVQSLLPSKEKGHLSNERRLSRHPRDWHVEIDGGSIEPLGVRRWRDASSVQKIALVADNRASIPRALRSVAAWVSPCRVHFEWIWDGTHVWIVQLDFLLPNAEGVKPSSLVSKALRPNFDPANLQCFSVANAEHFEKYGKLKNARIYVELGYDMPSFFVMNRPEIIDAILQDKVVPEALRRDLKTLCAFPFVIRTDATGLAGHNKQMLPRSDELRSSDAAVSWLLKSFRTVMLELEGARDITLVGHHFLPATASAWAQAQPDERRVRIESLWGIPEGTYYFAHDVYDIDTGVAKLEQGGMEGCREMSVRERFKGRFIAPNDSGDWIVQQTDETSDWARSVRKKTWLQEIAWTTRRIAVREGKPVVVMWFVDIPQMQSRHEVMPWYHEGWEPVAGGYKKAAQRKKVRSAEFKEISNRESWNKLKEDVAHDIRIERVFINPADSEIVRDRQFVKELADHAQQHGYVVELGGGLLSHAFYMLSKAGCAVECVDLFGVQEENIEFNKLVRDLIPRGIQERGEQVEIVRVTGDALIESLKRKIVEEVYEVVDAKSAGPIVEEIADVEEVIDGLLKALGIDRTELLNVQTKKRHRRGGFDQGIMLVRTSLATPVVDSPPLDGASPDLRSISRPEDLPAAEQDFHVDRRVDVSGIPERQLTLTLPAQANSYASGTHRFSLENQDGTPHDLVFSAQVERYGAQLKLKVKLTNAAVQLGLPFDEPESK</sequence>
<dbReference type="SUPFAM" id="SSF101386">
    <property type="entry name" value="all-alpha NTP pyrophosphatases"/>
    <property type="match status" value="1"/>
</dbReference>
<dbReference type="EMBL" id="FONH01000022">
    <property type="protein sequence ID" value="SFF51057.1"/>
    <property type="molecule type" value="Genomic_DNA"/>
</dbReference>
<dbReference type="AlphaFoldDB" id="A0A1I2JD03"/>
<dbReference type="CDD" id="cd11532">
    <property type="entry name" value="NTP-PPase_COG4997"/>
    <property type="match status" value="1"/>
</dbReference>
<dbReference type="Proteomes" id="UP000199477">
    <property type="component" value="Unassembled WGS sequence"/>
</dbReference>
<evidence type="ECO:0000313" key="1">
    <source>
        <dbReference type="EMBL" id="SFF51057.1"/>
    </source>
</evidence>
<proteinExistence type="predicted"/>
<gene>
    <name evidence="1" type="ORF">SAMN02799615_03911</name>
</gene>
<protein>
    <submittedName>
        <fullName evidence="1">Predicted house-cleaning noncanonical NTP pyrophosphatase, all-alpha NTP-PPase (MazG) superfamily</fullName>
    </submittedName>
</protein>
<organism evidence="1 2">
    <name type="scientific">Dyella marensis</name>
    <dbReference type="NCBI Taxonomy" id="500610"/>
    <lineage>
        <taxon>Bacteria</taxon>
        <taxon>Pseudomonadati</taxon>
        <taxon>Pseudomonadota</taxon>
        <taxon>Gammaproteobacteria</taxon>
        <taxon>Lysobacterales</taxon>
        <taxon>Rhodanobacteraceae</taxon>
        <taxon>Dyella</taxon>
    </lineage>
</organism>